<name>A0A317URE1_ASPEC</name>
<dbReference type="GeneID" id="37055532"/>
<proteinExistence type="predicted"/>
<dbReference type="VEuPathDB" id="FungiDB:BO83DRAFT_402887"/>
<evidence type="ECO:0000313" key="2">
    <source>
        <dbReference type="EMBL" id="PWY63776.1"/>
    </source>
</evidence>
<reference evidence="2" key="1">
    <citation type="submission" date="2016-12" db="EMBL/GenBank/DDBJ databases">
        <title>The genomes of Aspergillus section Nigri reveals drivers in fungal speciation.</title>
        <authorList>
            <consortium name="DOE Joint Genome Institute"/>
            <person name="Vesth T.C."/>
            <person name="Nybo J."/>
            <person name="Theobald S."/>
            <person name="Brandl J."/>
            <person name="Frisvad J.C."/>
            <person name="Nielsen K.F."/>
            <person name="Lyhne E.K."/>
            <person name="Kogle M.E."/>
            <person name="Kuo A."/>
            <person name="Riley R."/>
            <person name="Clum A."/>
            <person name="Nolan M."/>
            <person name="Lipzen A."/>
            <person name="Salamov A."/>
            <person name="Henrissat B."/>
            <person name="Wiebenga A."/>
            <person name="De vries R.P."/>
            <person name="Grigoriev I.V."/>
            <person name="Mortensen U.H."/>
            <person name="Andersen M.R."/>
            <person name="Baker S.E."/>
        </authorList>
    </citation>
    <scope>NUCLEOTIDE SEQUENCE</scope>
    <source>
        <strain evidence="2">CBS 122712</strain>
    </source>
</reference>
<keyword evidence="3" id="KW-1185">Reference proteome</keyword>
<dbReference type="AlphaFoldDB" id="A0A317URE1"/>
<sequence>MLADLQEAAEFPLITRRMLAKQTVPQVEVEVEIPRETPIGQPLSRGSGSAGLSDLEKQTRVSCLLIFPRSSSDRGRQMPEGSRSRYRWGLR</sequence>
<comment type="caution">
    <text evidence="2">The sequence shown here is derived from an EMBL/GenBank/DDBJ whole genome shotgun (WGS) entry which is preliminary data.</text>
</comment>
<organism evidence="2 3">
    <name type="scientific">Aspergillus eucalypticola (strain CBS 122712 / IBT 29274)</name>
    <dbReference type="NCBI Taxonomy" id="1448314"/>
    <lineage>
        <taxon>Eukaryota</taxon>
        <taxon>Fungi</taxon>
        <taxon>Dikarya</taxon>
        <taxon>Ascomycota</taxon>
        <taxon>Pezizomycotina</taxon>
        <taxon>Eurotiomycetes</taxon>
        <taxon>Eurotiomycetidae</taxon>
        <taxon>Eurotiales</taxon>
        <taxon>Aspergillaceae</taxon>
        <taxon>Aspergillus</taxon>
        <taxon>Aspergillus subgen. Circumdati</taxon>
    </lineage>
</organism>
<accession>A0A317URE1</accession>
<dbReference type="OrthoDB" id="10510015at2759"/>
<gene>
    <name evidence="2" type="ORF">BO83DRAFT_402887</name>
</gene>
<protein>
    <submittedName>
        <fullName evidence="2">Uncharacterized protein</fullName>
    </submittedName>
</protein>
<evidence type="ECO:0000313" key="3">
    <source>
        <dbReference type="Proteomes" id="UP000246171"/>
    </source>
</evidence>
<evidence type="ECO:0000256" key="1">
    <source>
        <dbReference type="SAM" id="MobiDB-lite"/>
    </source>
</evidence>
<feature type="region of interest" description="Disordered" evidence="1">
    <location>
        <begin position="33"/>
        <end position="54"/>
    </location>
</feature>
<dbReference type="EMBL" id="MSFU01000034">
    <property type="protein sequence ID" value="PWY63776.1"/>
    <property type="molecule type" value="Genomic_DNA"/>
</dbReference>
<feature type="region of interest" description="Disordered" evidence="1">
    <location>
        <begin position="71"/>
        <end position="91"/>
    </location>
</feature>
<dbReference type="Proteomes" id="UP000246171">
    <property type="component" value="Unassembled WGS sequence"/>
</dbReference>
<dbReference type="RefSeq" id="XP_025383423.1">
    <property type="nucleotide sequence ID" value="XM_025533570.1"/>
</dbReference>